<proteinExistence type="inferred from homology"/>
<evidence type="ECO:0000256" key="1">
    <source>
        <dbReference type="ARBA" id="ARBA00000815"/>
    </source>
</evidence>
<dbReference type="PANTHER" id="PTHR30457:SF12">
    <property type="entry name" value="5'_3'-NUCLEOTIDASE SURE"/>
    <property type="match status" value="1"/>
</dbReference>
<dbReference type="NCBIfam" id="NF001490">
    <property type="entry name" value="PRK00346.1-4"/>
    <property type="match status" value="1"/>
</dbReference>
<dbReference type="InterPro" id="IPR002828">
    <property type="entry name" value="SurE-like_Pase/nucleotidase"/>
</dbReference>
<dbReference type="Pfam" id="PF01975">
    <property type="entry name" value="SurE"/>
    <property type="match status" value="1"/>
</dbReference>
<dbReference type="FunFam" id="3.40.1210.10:FF:000001">
    <property type="entry name" value="5'/3'-nucleotidase SurE"/>
    <property type="match status" value="1"/>
</dbReference>
<evidence type="ECO:0000256" key="2">
    <source>
        <dbReference type="ARBA" id="ARBA00001946"/>
    </source>
</evidence>
<dbReference type="GO" id="GO:0008253">
    <property type="term" value="F:5'-nucleotidase activity"/>
    <property type="evidence" value="ECO:0007669"/>
    <property type="project" value="UniProtKB-UniRule"/>
</dbReference>
<comment type="cofactor">
    <cofactor evidence="2">
        <name>Mg(2+)</name>
        <dbReference type="ChEBI" id="CHEBI:18420"/>
    </cofactor>
</comment>
<evidence type="ECO:0000256" key="9">
    <source>
        <dbReference type="HAMAP-Rule" id="MF_00060"/>
    </source>
</evidence>
<dbReference type="AlphaFoldDB" id="A0A2J6WFM7"/>
<dbReference type="GO" id="GO:0008254">
    <property type="term" value="F:3'-nucleotidase activity"/>
    <property type="evidence" value="ECO:0007669"/>
    <property type="project" value="TreeGrafter"/>
</dbReference>
<evidence type="ECO:0000256" key="3">
    <source>
        <dbReference type="ARBA" id="ARBA00004496"/>
    </source>
</evidence>
<dbReference type="GO" id="GO:0004309">
    <property type="term" value="F:exopolyphosphatase activity"/>
    <property type="evidence" value="ECO:0007669"/>
    <property type="project" value="TreeGrafter"/>
</dbReference>
<keyword evidence="8 9" id="KW-0378">Hydrolase</keyword>
<keyword evidence="6 9" id="KW-0479">Metal-binding</keyword>
<sequence>MRILLVNDDGIYAKGIRVLAKHLRNLGEVVVVAPDRQKSAAGHSLTINDVLLIKEVEIEEGFKGITVVDGTPTDCVLVGVKDLMKDDPPDFVVSGINHGANLGGDILYSGTVAGALEGLANGFKAMAISLDVHSDDGYFETAAVVATKILQTPELFEGIVEERSILNVNVPNVPINELNGFRITRQGKTQYENYLEKYVNPQKKTFYWIGGDRPPHELEEDTDSFAVANKYVSITPIKIDLTNYALIGKLKKILPKLTI</sequence>
<comment type="function">
    <text evidence="9">Nucleotidase that shows phosphatase activity on nucleoside 5'-monophosphates.</text>
</comment>
<dbReference type="Proteomes" id="UP000237040">
    <property type="component" value="Unassembled WGS sequence"/>
</dbReference>
<organism evidence="11 12">
    <name type="scientific">Caldisericum exile</name>
    <dbReference type="NCBI Taxonomy" id="693075"/>
    <lineage>
        <taxon>Bacteria</taxon>
        <taxon>Pseudomonadati</taxon>
        <taxon>Caldisericota/Cryosericota group</taxon>
        <taxon>Caldisericota</taxon>
        <taxon>Caldisericia</taxon>
        <taxon>Caldisericales</taxon>
        <taxon>Caldisericaceae</taxon>
        <taxon>Caldisericum</taxon>
    </lineage>
</organism>
<dbReference type="NCBIfam" id="TIGR00087">
    <property type="entry name" value="surE"/>
    <property type="match status" value="1"/>
</dbReference>
<comment type="caution">
    <text evidence="11">The sequence shown here is derived from an EMBL/GenBank/DDBJ whole genome shotgun (WGS) entry which is preliminary data.</text>
</comment>
<feature type="domain" description="Survival protein SurE-like phosphatase/nucleotidase" evidence="10">
    <location>
        <begin position="3"/>
        <end position="192"/>
    </location>
</feature>
<evidence type="ECO:0000256" key="8">
    <source>
        <dbReference type="ARBA" id="ARBA00022801"/>
    </source>
</evidence>
<comment type="subcellular location">
    <subcellularLocation>
        <location evidence="3 9">Cytoplasm</location>
    </subcellularLocation>
</comment>
<dbReference type="HAMAP" id="MF_00060">
    <property type="entry name" value="SurE"/>
    <property type="match status" value="1"/>
</dbReference>
<feature type="binding site" evidence="9">
    <location>
        <position position="8"/>
    </location>
    <ligand>
        <name>a divalent metal cation</name>
        <dbReference type="ChEBI" id="CHEBI:60240"/>
    </ligand>
</feature>
<dbReference type="InterPro" id="IPR030048">
    <property type="entry name" value="SurE"/>
</dbReference>
<evidence type="ECO:0000256" key="4">
    <source>
        <dbReference type="ARBA" id="ARBA00011062"/>
    </source>
</evidence>
<reference evidence="11 12" key="1">
    <citation type="submission" date="2018-01" db="EMBL/GenBank/DDBJ databases">
        <title>Metagenomic assembled genomes from two thermal pools in the Uzon Caldera, Kamchatka, Russia.</title>
        <authorList>
            <person name="Wilkins L."/>
            <person name="Ettinger C."/>
        </authorList>
    </citation>
    <scope>NUCLEOTIDE SEQUENCE [LARGE SCALE GENOMIC DNA]</scope>
    <source>
        <strain evidence="11">ZAV-07</strain>
    </source>
</reference>
<feature type="binding site" evidence="9">
    <location>
        <position position="39"/>
    </location>
    <ligand>
        <name>a divalent metal cation</name>
        <dbReference type="ChEBI" id="CHEBI:60240"/>
    </ligand>
</feature>
<dbReference type="PANTHER" id="PTHR30457">
    <property type="entry name" value="5'-NUCLEOTIDASE SURE"/>
    <property type="match status" value="1"/>
</dbReference>
<comment type="catalytic activity">
    <reaction evidence="1 9">
        <text>a ribonucleoside 5'-phosphate + H2O = a ribonucleoside + phosphate</text>
        <dbReference type="Rhea" id="RHEA:12484"/>
        <dbReference type="ChEBI" id="CHEBI:15377"/>
        <dbReference type="ChEBI" id="CHEBI:18254"/>
        <dbReference type="ChEBI" id="CHEBI:43474"/>
        <dbReference type="ChEBI" id="CHEBI:58043"/>
        <dbReference type="EC" id="3.1.3.5"/>
    </reaction>
</comment>
<comment type="similarity">
    <text evidence="4 9">Belongs to the SurE nucleotidase family.</text>
</comment>
<keyword evidence="7 9" id="KW-0547">Nucleotide-binding</keyword>
<dbReference type="Gene3D" id="3.40.1210.10">
    <property type="entry name" value="Survival protein SurE-like phosphatase/nucleotidase"/>
    <property type="match status" value="1"/>
</dbReference>
<comment type="cofactor">
    <cofactor evidence="9">
        <name>a divalent metal cation</name>
        <dbReference type="ChEBI" id="CHEBI:60240"/>
    </cofactor>
    <text evidence="9">Binds 1 divalent metal cation per subunit.</text>
</comment>
<evidence type="ECO:0000256" key="6">
    <source>
        <dbReference type="ARBA" id="ARBA00022723"/>
    </source>
</evidence>
<evidence type="ECO:0000313" key="12">
    <source>
        <dbReference type="Proteomes" id="UP000237040"/>
    </source>
</evidence>
<name>A0A2J6WFM7_9BACT</name>
<dbReference type="SUPFAM" id="SSF64167">
    <property type="entry name" value="SurE-like"/>
    <property type="match status" value="1"/>
</dbReference>
<evidence type="ECO:0000259" key="10">
    <source>
        <dbReference type="Pfam" id="PF01975"/>
    </source>
</evidence>
<feature type="binding site" evidence="9">
    <location>
        <position position="97"/>
    </location>
    <ligand>
        <name>a divalent metal cation</name>
        <dbReference type="ChEBI" id="CHEBI:60240"/>
    </ligand>
</feature>
<accession>A0A2J6WFM7</accession>
<evidence type="ECO:0000256" key="7">
    <source>
        <dbReference type="ARBA" id="ARBA00022741"/>
    </source>
</evidence>
<evidence type="ECO:0000313" key="11">
    <source>
        <dbReference type="EMBL" id="PMP68485.1"/>
    </source>
</evidence>
<protein>
    <recommendedName>
        <fullName evidence="9">5'-nucleotidase SurE</fullName>
        <ecNumber evidence="9">3.1.3.5</ecNumber>
    </recommendedName>
    <alternativeName>
        <fullName evidence="9">Nucleoside 5'-monophosphate phosphohydrolase</fullName>
    </alternativeName>
</protein>
<dbReference type="EC" id="3.1.3.5" evidence="9"/>
<dbReference type="EMBL" id="PNIL01000018">
    <property type="protein sequence ID" value="PMP68485.1"/>
    <property type="molecule type" value="Genomic_DNA"/>
</dbReference>
<dbReference type="GO" id="GO:0000166">
    <property type="term" value="F:nucleotide binding"/>
    <property type="evidence" value="ECO:0007669"/>
    <property type="project" value="UniProtKB-KW"/>
</dbReference>
<dbReference type="GO" id="GO:0005737">
    <property type="term" value="C:cytoplasm"/>
    <property type="evidence" value="ECO:0007669"/>
    <property type="project" value="UniProtKB-SubCell"/>
</dbReference>
<gene>
    <name evidence="9" type="primary">surE</name>
    <name evidence="11" type="ORF">C0189_01055</name>
</gene>
<evidence type="ECO:0000256" key="5">
    <source>
        <dbReference type="ARBA" id="ARBA00022490"/>
    </source>
</evidence>
<keyword evidence="5 9" id="KW-0963">Cytoplasm</keyword>
<dbReference type="InterPro" id="IPR036523">
    <property type="entry name" value="SurE-like_sf"/>
</dbReference>
<dbReference type="GO" id="GO:0046872">
    <property type="term" value="F:metal ion binding"/>
    <property type="evidence" value="ECO:0007669"/>
    <property type="project" value="UniProtKB-UniRule"/>
</dbReference>
<feature type="binding site" evidence="9">
    <location>
        <position position="9"/>
    </location>
    <ligand>
        <name>a divalent metal cation</name>
        <dbReference type="ChEBI" id="CHEBI:60240"/>
    </ligand>
</feature>